<feature type="compositionally biased region" description="Basic and acidic residues" evidence="1">
    <location>
        <begin position="212"/>
        <end position="240"/>
    </location>
</feature>
<dbReference type="EMBL" id="JAODUP010000164">
    <property type="protein sequence ID" value="KAK2158783.1"/>
    <property type="molecule type" value="Genomic_DNA"/>
</dbReference>
<protein>
    <submittedName>
        <fullName evidence="2">Uncharacterized protein</fullName>
    </submittedName>
</protein>
<feature type="region of interest" description="Disordered" evidence="1">
    <location>
        <begin position="212"/>
        <end position="241"/>
    </location>
</feature>
<dbReference type="Proteomes" id="UP001208570">
    <property type="component" value="Unassembled WGS sequence"/>
</dbReference>
<reference evidence="2" key="1">
    <citation type="journal article" date="2023" name="Mol. Biol. Evol.">
        <title>Third-Generation Sequencing Reveals the Adaptive Role of the Epigenome in Three Deep-Sea Polychaetes.</title>
        <authorList>
            <person name="Perez M."/>
            <person name="Aroh O."/>
            <person name="Sun Y."/>
            <person name="Lan Y."/>
            <person name="Juniper S.K."/>
            <person name="Young C.R."/>
            <person name="Angers B."/>
            <person name="Qian P.Y."/>
        </authorList>
    </citation>
    <scope>NUCLEOTIDE SEQUENCE</scope>
    <source>
        <strain evidence="2">P08H-3</strain>
    </source>
</reference>
<name>A0AAD9N7Z9_9ANNE</name>
<accession>A0AAD9N7Z9</accession>
<comment type="caution">
    <text evidence="2">The sequence shown here is derived from an EMBL/GenBank/DDBJ whole genome shotgun (WGS) entry which is preliminary data.</text>
</comment>
<feature type="compositionally biased region" description="Basic and acidic residues" evidence="1">
    <location>
        <begin position="283"/>
        <end position="296"/>
    </location>
</feature>
<gene>
    <name evidence="2" type="ORF">LSH36_164g07000</name>
</gene>
<evidence type="ECO:0000313" key="3">
    <source>
        <dbReference type="Proteomes" id="UP001208570"/>
    </source>
</evidence>
<proteinExistence type="predicted"/>
<evidence type="ECO:0000313" key="2">
    <source>
        <dbReference type="EMBL" id="KAK2158783.1"/>
    </source>
</evidence>
<feature type="region of interest" description="Disordered" evidence="1">
    <location>
        <begin position="378"/>
        <end position="405"/>
    </location>
</feature>
<evidence type="ECO:0000256" key="1">
    <source>
        <dbReference type="SAM" id="MobiDB-lite"/>
    </source>
</evidence>
<feature type="region of interest" description="Disordered" evidence="1">
    <location>
        <begin position="283"/>
        <end position="302"/>
    </location>
</feature>
<organism evidence="2 3">
    <name type="scientific">Paralvinella palmiformis</name>
    <dbReference type="NCBI Taxonomy" id="53620"/>
    <lineage>
        <taxon>Eukaryota</taxon>
        <taxon>Metazoa</taxon>
        <taxon>Spiralia</taxon>
        <taxon>Lophotrochozoa</taxon>
        <taxon>Annelida</taxon>
        <taxon>Polychaeta</taxon>
        <taxon>Sedentaria</taxon>
        <taxon>Canalipalpata</taxon>
        <taxon>Terebellida</taxon>
        <taxon>Terebelliformia</taxon>
        <taxon>Alvinellidae</taxon>
        <taxon>Paralvinella</taxon>
    </lineage>
</organism>
<sequence>MTAAIPIDIMHCAMVNSTGDLSSNRAVQEDGHPRQVSTALNDLEPYITIRNSAEHLREDSECATEDEPRRLQEPQNLDDLVLRLMEQCQVESNSDVNVPDIEHTIAVSVDVRDNDSNADACANAGHRKPSKQDSQNAISITNFDIPGCIANTSRTKQKRKRRQPKALKVINNRKVITSNMTAKKGRQVETPLSGPGKLRYYDFSARSLGEMCESRDRSVEDDSERESAAKVNAEDHDRQVPKTGRKVVKNRFDLRRLLRLFDKGSVPDSTWDAYKLSARRGHLQEGRIHRSPKDTDSSAQNSNNINRLLLSVTGRRYQEMSTRERLTVLSSYYESKVKPENTWGSASGRNLSKTPGELAILLGRALNKKQVALYRKSYLPPKPHSDVDTSSVDDPEARSLATTPPRRTCHISVHLPVIQKEPSYDTRHSEREFRADRVAYDTCDTCLDIEGHFPPTIDRHVSRIGKLVSGCRGHSNQKHNHTASRDDINSAEMNIVKLPIISPDGSVTSGGMIRRQQTMNRNDCKSPRHVDLEDYSILSQACLPEAPPGTPVSLSSMSLWPSGQSVLDRTSTFRRSSMPDDTVTPYSSLAAIPDVDQSADESDISAKIAALFTPVDLHEEDEDNPAS</sequence>
<dbReference type="AlphaFoldDB" id="A0AAD9N7Z9"/>
<keyword evidence="3" id="KW-1185">Reference proteome</keyword>